<accession>A0ABX1TIJ1</accession>
<dbReference type="InterPro" id="IPR052746">
    <property type="entry name" value="MlaB_ABC_Transporter"/>
</dbReference>
<protein>
    <submittedName>
        <fullName evidence="2">STAS domain-containing protein</fullName>
    </submittedName>
</protein>
<dbReference type="InterPro" id="IPR036513">
    <property type="entry name" value="STAS_dom_sf"/>
</dbReference>
<dbReference type="Gene3D" id="3.30.750.24">
    <property type="entry name" value="STAS domain"/>
    <property type="match status" value="1"/>
</dbReference>
<gene>
    <name evidence="2" type="ORF">E4P82_03130</name>
</gene>
<organism evidence="2 3">
    <name type="scientific">Candidatus Competibacter phosphatis</name>
    <dbReference type="NCBI Taxonomy" id="221280"/>
    <lineage>
        <taxon>Bacteria</taxon>
        <taxon>Pseudomonadati</taxon>
        <taxon>Pseudomonadota</taxon>
        <taxon>Gammaproteobacteria</taxon>
        <taxon>Candidatus Competibacteraceae</taxon>
        <taxon>Candidatus Competibacter</taxon>
    </lineage>
</organism>
<dbReference type="EMBL" id="SPMZ01000009">
    <property type="protein sequence ID" value="NMQ18275.1"/>
    <property type="molecule type" value="Genomic_DNA"/>
</dbReference>
<dbReference type="RefSeq" id="WP_169247526.1">
    <property type="nucleotide sequence ID" value="NZ_SPMZ01000009.1"/>
</dbReference>
<comment type="caution">
    <text evidence="2">The sequence shown here is derived from an EMBL/GenBank/DDBJ whole genome shotgun (WGS) entry which is preliminary data.</text>
</comment>
<evidence type="ECO:0000313" key="2">
    <source>
        <dbReference type="EMBL" id="NMQ18275.1"/>
    </source>
</evidence>
<feature type="domain" description="STAS" evidence="1">
    <location>
        <begin position="1"/>
        <end position="98"/>
    </location>
</feature>
<sequence length="98" mass="11034">MTSARVSRDGDILRVQGELNFDSVAELWETTEALFADTPLLRIDLSGISRSNSAGVALLVQWLRQARRRQRELLFVDIPAQMRAIIRVVDLETLLPTA</sequence>
<dbReference type="PANTHER" id="PTHR35849">
    <property type="entry name" value="BLR2341 PROTEIN"/>
    <property type="match status" value="1"/>
</dbReference>
<dbReference type="InterPro" id="IPR002645">
    <property type="entry name" value="STAS_dom"/>
</dbReference>
<dbReference type="Proteomes" id="UP000760480">
    <property type="component" value="Unassembled WGS sequence"/>
</dbReference>
<dbReference type="PROSITE" id="PS50801">
    <property type="entry name" value="STAS"/>
    <property type="match status" value="1"/>
</dbReference>
<name>A0ABX1TIJ1_9GAMM</name>
<evidence type="ECO:0000313" key="3">
    <source>
        <dbReference type="Proteomes" id="UP000760480"/>
    </source>
</evidence>
<dbReference type="Pfam" id="PF13466">
    <property type="entry name" value="STAS_2"/>
    <property type="match status" value="1"/>
</dbReference>
<reference evidence="2 3" key="1">
    <citation type="submission" date="2019-03" db="EMBL/GenBank/DDBJ databases">
        <title>Metabolic reconstructions from genomes of highly enriched 'Candidatus Accumulibacter' and 'Candidatus Competibacter' bioreactor populations.</title>
        <authorList>
            <person name="Annavajhala M.K."/>
            <person name="Welles L."/>
            <person name="Abbas B."/>
            <person name="Sorokin D."/>
            <person name="Park H."/>
            <person name="Van Loosdrecht M."/>
            <person name="Chandran K."/>
        </authorList>
    </citation>
    <scope>NUCLEOTIDE SEQUENCE [LARGE SCALE GENOMIC DNA]</scope>
    <source>
        <strain evidence="2 3">SBR_G</strain>
    </source>
</reference>
<evidence type="ECO:0000259" key="1">
    <source>
        <dbReference type="PROSITE" id="PS50801"/>
    </source>
</evidence>
<dbReference type="InterPro" id="IPR058548">
    <property type="entry name" value="MlaB-like_STAS"/>
</dbReference>
<dbReference type="SUPFAM" id="SSF52091">
    <property type="entry name" value="SpoIIaa-like"/>
    <property type="match status" value="1"/>
</dbReference>
<dbReference type="CDD" id="cd07043">
    <property type="entry name" value="STAS_anti-anti-sigma_factors"/>
    <property type="match status" value="1"/>
</dbReference>
<keyword evidence="3" id="KW-1185">Reference proteome</keyword>
<dbReference type="PANTHER" id="PTHR35849:SF1">
    <property type="entry name" value="INTERMEMBRANE PHOSPHOLIPID TRANSPORT SYSTEM BINDING PROTEIN MLAB"/>
    <property type="match status" value="1"/>
</dbReference>
<proteinExistence type="predicted"/>